<name>A0ABP0FMS3_CLALP</name>
<organism evidence="5 6">
    <name type="scientific">Clavelina lepadiformis</name>
    <name type="common">Light-bulb sea squirt</name>
    <name type="synonym">Ascidia lepadiformis</name>
    <dbReference type="NCBI Taxonomy" id="159417"/>
    <lineage>
        <taxon>Eukaryota</taxon>
        <taxon>Metazoa</taxon>
        <taxon>Chordata</taxon>
        <taxon>Tunicata</taxon>
        <taxon>Ascidiacea</taxon>
        <taxon>Aplousobranchia</taxon>
        <taxon>Clavelinidae</taxon>
        <taxon>Clavelina</taxon>
    </lineage>
</organism>
<keyword evidence="3" id="KW-0732">Signal</keyword>
<keyword evidence="2" id="KW-0812">Transmembrane</keyword>
<evidence type="ECO:0000259" key="4">
    <source>
        <dbReference type="SMART" id="SM00208"/>
    </source>
</evidence>
<feature type="compositionally biased region" description="Polar residues" evidence="1">
    <location>
        <begin position="313"/>
        <end position="329"/>
    </location>
</feature>
<feature type="transmembrane region" description="Helical" evidence="2">
    <location>
        <begin position="196"/>
        <end position="223"/>
    </location>
</feature>
<proteinExistence type="predicted"/>
<protein>
    <recommendedName>
        <fullName evidence="4">TNFR-Cys domain-containing protein</fullName>
    </recommendedName>
</protein>
<sequence>MAVDDVSYIFIIFYVMVTFAQQSSQTSLWPENERDQCPDTLKPEGINPYKMGLVLTPAGDEITCCGLNPGFYYTGPCNPDFPSTTQYLLCPTGTFMDEKVHFEPRCKPHSNCPIHYGVKGPGNSTDDTECEKCQPGFDSLTNSRTESCTEIGQPNKSDHRTTTDDVDGESKQKPKIDDVTVKSPVSTENGSEGQNLMVVLIVLATVSVILIVALVVVLVSLAYKYKERGKRIKMLRNSNQTSRDVVSSDEISRMLPRPNREPDSSYSTMSRSYMESALSLSPRAPPRSTVAIAMDPLVVVRRDGHEHAEDSHLQSSTLSYEEVGTQTEYSPGRKRKMYDMGCALADVVHKNDIDRLFRKLTIHPDPDFEINNIEGPEIPREKFIRLFRILIKHGEASVNPQRIADVCQDLALNTYASLVKNHFPDEVRLEVNQTV</sequence>
<gene>
    <name evidence="5" type="ORF">CVLEPA_LOCUS10022</name>
</gene>
<keyword evidence="2" id="KW-0472">Membrane</keyword>
<reference evidence="5 6" key="1">
    <citation type="submission" date="2024-02" db="EMBL/GenBank/DDBJ databases">
        <authorList>
            <person name="Daric V."/>
            <person name="Darras S."/>
        </authorList>
    </citation>
    <scope>NUCLEOTIDE SEQUENCE [LARGE SCALE GENOMIC DNA]</scope>
</reference>
<feature type="region of interest" description="Disordered" evidence="1">
    <location>
        <begin position="304"/>
        <end position="332"/>
    </location>
</feature>
<dbReference type="Proteomes" id="UP001642483">
    <property type="component" value="Unassembled WGS sequence"/>
</dbReference>
<evidence type="ECO:0000256" key="1">
    <source>
        <dbReference type="SAM" id="MobiDB-lite"/>
    </source>
</evidence>
<evidence type="ECO:0000313" key="5">
    <source>
        <dbReference type="EMBL" id="CAK8679770.1"/>
    </source>
</evidence>
<accession>A0ABP0FMS3</accession>
<keyword evidence="6" id="KW-1185">Reference proteome</keyword>
<feature type="region of interest" description="Disordered" evidence="1">
    <location>
        <begin position="143"/>
        <end position="189"/>
    </location>
</feature>
<dbReference type="EMBL" id="CAWYQH010000068">
    <property type="protein sequence ID" value="CAK8679770.1"/>
    <property type="molecule type" value="Genomic_DNA"/>
</dbReference>
<comment type="caution">
    <text evidence="5">The sequence shown here is derived from an EMBL/GenBank/DDBJ whole genome shotgun (WGS) entry which is preliminary data.</text>
</comment>
<evidence type="ECO:0000256" key="3">
    <source>
        <dbReference type="SAM" id="SignalP"/>
    </source>
</evidence>
<feature type="region of interest" description="Disordered" evidence="1">
    <location>
        <begin position="236"/>
        <end position="270"/>
    </location>
</feature>
<dbReference type="Gene3D" id="2.10.50.10">
    <property type="entry name" value="Tumor Necrosis Factor Receptor, subunit A, domain 2"/>
    <property type="match status" value="1"/>
</dbReference>
<feature type="compositionally biased region" description="Basic and acidic residues" evidence="1">
    <location>
        <begin position="156"/>
        <end position="180"/>
    </location>
</feature>
<feature type="compositionally biased region" description="Polar residues" evidence="1">
    <location>
        <begin position="236"/>
        <end position="245"/>
    </location>
</feature>
<dbReference type="SMART" id="SM00208">
    <property type="entry name" value="TNFR"/>
    <property type="match status" value="1"/>
</dbReference>
<feature type="compositionally biased region" description="Polar residues" evidence="1">
    <location>
        <begin position="143"/>
        <end position="155"/>
    </location>
</feature>
<feature type="domain" description="TNFR-Cys" evidence="4">
    <location>
        <begin position="90"/>
        <end position="130"/>
    </location>
</feature>
<dbReference type="InterPro" id="IPR001368">
    <property type="entry name" value="TNFR/NGFR_Cys_rich_reg"/>
</dbReference>
<keyword evidence="2" id="KW-1133">Transmembrane helix</keyword>
<feature type="chain" id="PRO_5046609763" description="TNFR-Cys domain-containing protein" evidence="3">
    <location>
        <begin position="21"/>
        <end position="435"/>
    </location>
</feature>
<evidence type="ECO:0000313" key="6">
    <source>
        <dbReference type="Proteomes" id="UP001642483"/>
    </source>
</evidence>
<feature type="signal peptide" evidence="3">
    <location>
        <begin position="1"/>
        <end position="20"/>
    </location>
</feature>
<evidence type="ECO:0000256" key="2">
    <source>
        <dbReference type="SAM" id="Phobius"/>
    </source>
</evidence>